<name>A0A9D4SZD0_RHISA</name>
<comment type="caution">
    <text evidence="1">The sequence shown here is derived from an EMBL/GenBank/DDBJ whole genome shotgun (WGS) entry which is preliminary data.</text>
</comment>
<gene>
    <name evidence="1" type="ORF">HPB52_000777</name>
</gene>
<sequence length="100" mass="11537">MPDVFRCAKPRPEGRNNLLITRRQKEETEKIIPLCFSLDPDWLALKKFRDAKRSAAHITEAKWNQVLRDARRFFPKKPARPAREGLVVLGNISIPENAMG</sequence>
<dbReference type="EMBL" id="JABSTV010001249">
    <property type="protein sequence ID" value="KAH7961018.1"/>
    <property type="molecule type" value="Genomic_DNA"/>
</dbReference>
<accession>A0A9D4SZD0</accession>
<reference evidence="1" key="1">
    <citation type="journal article" date="2020" name="Cell">
        <title>Large-Scale Comparative Analyses of Tick Genomes Elucidate Their Genetic Diversity and Vector Capacities.</title>
        <authorList>
            <consortium name="Tick Genome and Microbiome Consortium (TIGMIC)"/>
            <person name="Jia N."/>
            <person name="Wang J."/>
            <person name="Shi W."/>
            <person name="Du L."/>
            <person name="Sun Y."/>
            <person name="Zhan W."/>
            <person name="Jiang J.F."/>
            <person name="Wang Q."/>
            <person name="Zhang B."/>
            <person name="Ji P."/>
            <person name="Bell-Sakyi L."/>
            <person name="Cui X.M."/>
            <person name="Yuan T.T."/>
            <person name="Jiang B.G."/>
            <person name="Yang W.F."/>
            <person name="Lam T.T."/>
            <person name="Chang Q.C."/>
            <person name="Ding S.J."/>
            <person name="Wang X.J."/>
            <person name="Zhu J.G."/>
            <person name="Ruan X.D."/>
            <person name="Zhao L."/>
            <person name="Wei J.T."/>
            <person name="Ye R.Z."/>
            <person name="Que T.C."/>
            <person name="Du C.H."/>
            <person name="Zhou Y.H."/>
            <person name="Cheng J.X."/>
            <person name="Dai P.F."/>
            <person name="Guo W.B."/>
            <person name="Han X.H."/>
            <person name="Huang E.J."/>
            <person name="Li L.F."/>
            <person name="Wei W."/>
            <person name="Gao Y.C."/>
            <person name="Liu J.Z."/>
            <person name="Shao H.Z."/>
            <person name="Wang X."/>
            <person name="Wang C.C."/>
            <person name="Yang T.C."/>
            <person name="Huo Q.B."/>
            <person name="Li W."/>
            <person name="Chen H.Y."/>
            <person name="Chen S.E."/>
            <person name="Zhou L.G."/>
            <person name="Ni X.B."/>
            <person name="Tian J.H."/>
            <person name="Sheng Y."/>
            <person name="Liu T."/>
            <person name="Pan Y.S."/>
            <person name="Xia L.Y."/>
            <person name="Li J."/>
            <person name="Zhao F."/>
            <person name="Cao W.C."/>
        </authorList>
    </citation>
    <scope>NUCLEOTIDE SEQUENCE</scope>
    <source>
        <strain evidence="1">Rsan-2018</strain>
    </source>
</reference>
<keyword evidence="2" id="KW-1185">Reference proteome</keyword>
<proteinExistence type="predicted"/>
<dbReference type="Proteomes" id="UP000821837">
    <property type="component" value="Chromosome 3"/>
</dbReference>
<dbReference type="AlphaFoldDB" id="A0A9D4SZD0"/>
<reference evidence="1" key="2">
    <citation type="submission" date="2021-09" db="EMBL/GenBank/DDBJ databases">
        <authorList>
            <person name="Jia N."/>
            <person name="Wang J."/>
            <person name="Shi W."/>
            <person name="Du L."/>
            <person name="Sun Y."/>
            <person name="Zhan W."/>
            <person name="Jiang J."/>
            <person name="Wang Q."/>
            <person name="Zhang B."/>
            <person name="Ji P."/>
            <person name="Sakyi L.B."/>
            <person name="Cui X."/>
            <person name="Yuan T."/>
            <person name="Jiang B."/>
            <person name="Yang W."/>
            <person name="Lam T.T.-Y."/>
            <person name="Chang Q."/>
            <person name="Ding S."/>
            <person name="Wang X."/>
            <person name="Zhu J."/>
            <person name="Ruan X."/>
            <person name="Zhao L."/>
            <person name="Wei J."/>
            <person name="Que T."/>
            <person name="Du C."/>
            <person name="Cheng J."/>
            <person name="Dai P."/>
            <person name="Han X."/>
            <person name="Huang E."/>
            <person name="Gao Y."/>
            <person name="Liu J."/>
            <person name="Shao H."/>
            <person name="Ye R."/>
            <person name="Li L."/>
            <person name="Wei W."/>
            <person name="Wang X."/>
            <person name="Wang C."/>
            <person name="Huo Q."/>
            <person name="Li W."/>
            <person name="Guo W."/>
            <person name="Chen H."/>
            <person name="Chen S."/>
            <person name="Zhou L."/>
            <person name="Zhou L."/>
            <person name="Ni X."/>
            <person name="Tian J."/>
            <person name="Zhou Y."/>
            <person name="Sheng Y."/>
            <person name="Liu T."/>
            <person name="Pan Y."/>
            <person name="Xia L."/>
            <person name="Li J."/>
            <person name="Zhao F."/>
            <person name="Cao W."/>
        </authorList>
    </citation>
    <scope>NUCLEOTIDE SEQUENCE</scope>
    <source>
        <strain evidence="1">Rsan-2018</strain>
        <tissue evidence="1">Larvae</tissue>
    </source>
</reference>
<evidence type="ECO:0000313" key="1">
    <source>
        <dbReference type="EMBL" id="KAH7961018.1"/>
    </source>
</evidence>
<protein>
    <submittedName>
        <fullName evidence="1">Uncharacterized protein</fullName>
    </submittedName>
</protein>
<organism evidence="1 2">
    <name type="scientific">Rhipicephalus sanguineus</name>
    <name type="common">Brown dog tick</name>
    <name type="synonym">Ixodes sanguineus</name>
    <dbReference type="NCBI Taxonomy" id="34632"/>
    <lineage>
        <taxon>Eukaryota</taxon>
        <taxon>Metazoa</taxon>
        <taxon>Ecdysozoa</taxon>
        <taxon>Arthropoda</taxon>
        <taxon>Chelicerata</taxon>
        <taxon>Arachnida</taxon>
        <taxon>Acari</taxon>
        <taxon>Parasitiformes</taxon>
        <taxon>Ixodida</taxon>
        <taxon>Ixodoidea</taxon>
        <taxon>Ixodidae</taxon>
        <taxon>Rhipicephalinae</taxon>
        <taxon>Rhipicephalus</taxon>
        <taxon>Rhipicephalus</taxon>
    </lineage>
</organism>
<evidence type="ECO:0000313" key="2">
    <source>
        <dbReference type="Proteomes" id="UP000821837"/>
    </source>
</evidence>